<dbReference type="Proteomes" id="UP000198833">
    <property type="component" value="Unassembled WGS sequence"/>
</dbReference>
<comment type="similarity">
    <text evidence="1">Belongs to the carbohydrate kinase pfkB family.</text>
</comment>
<evidence type="ECO:0000256" key="5">
    <source>
        <dbReference type="ARBA" id="ARBA00022777"/>
    </source>
</evidence>
<keyword evidence="5 9" id="KW-0418">Kinase</keyword>
<evidence type="ECO:0000256" key="7">
    <source>
        <dbReference type="PIRNR" id="PIRNR000535"/>
    </source>
</evidence>
<evidence type="ECO:0000259" key="8">
    <source>
        <dbReference type="Pfam" id="PF00294"/>
    </source>
</evidence>
<dbReference type="NCBIfam" id="TIGR03168">
    <property type="entry name" value="1-PFK"/>
    <property type="match status" value="1"/>
</dbReference>
<evidence type="ECO:0000313" key="9">
    <source>
        <dbReference type="EMBL" id="SEQ31111.1"/>
    </source>
</evidence>
<dbReference type="SUPFAM" id="SSF53613">
    <property type="entry name" value="Ribokinase-like"/>
    <property type="match status" value="1"/>
</dbReference>
<dbReference type="InterPro" id="IPR029056">
    <property type="entry name" value="Ribokinase-like"/>
</dbReference>
<dbReference type="GO" id="GO:0009024">
    <property type="term" value="F:tagatose-6-phosphate kinase activity"/>
    <property type="evidence" value="ECO:0007669"/>
    <property type="project" value="UniProtKB-EC"/>
</dbReference>
<gene>
    <name evidence="9" type="ORF">SAMN04488558_10824</name>
</gene>
<dbReference type="Gene3D" id="3.40.1190.20">
    <property type="match status" value="1"/>
</dbReference>
<sequence>MIITVTLNPSIDISYPLEQFNLDTVNRVSQVSKTAGGKGLNVTRVLHDLQGDVIATGVLGGNFGNYIRQQLDAIPVKHDFTDIDQETRFCLAILHEHNQTEILEAGPQVSDQEQEAFFQTFEKLLDQATTVTISGSMAKGFSTDTYSKLIQRANHHGCKVLLDTSGASLETSLKAESKPYLIKPNIDEISALVGKDLSSQDLTGLAQELSNDLFAGIELIVISMGGQGALVKYQDAFYKVNIPKITVVNPVGSGDSTIAGMAYAIDRGLDFDEVIKYGMTCGVLNTMNPKTGAVDMNQFDQIYQQISLEQL</sequence>
<dbReference type="InterPro" id="IPR011611">
    <property type="entry name" value="PfkB_dom"/>
</dbReference>
<dbReference type="AlphaFoldDB" id="A0A1H9EZP3"/>
<feature type="domain" description="Carbohydrate kinase PfkB" evidence="8">
    <location>
        <begin position="8"/>
        <end position="291"/>
    </location>
</feature>
<dbReference type="GO" id="GO:2001059">
    <property type="term" value="P:D-tagatose 6-phosphate catabolic process"/>
    <property type="evidence" value="ECO:0007669"/>
    <property type="project" value="UniProtKB-UniPathway"/>
</dbReference>
<dbReference type="UniPathway" id="UPA00704">
    <property type="reaction ID" value="UER00715"/>
</dbReference>
<dbReference type="RefSeq" id="WP_092572164.1">
    <property type="nucleotide sequence ID" value="NZ_CALUDV010000025.1"/>
</dbReference>
<keyword evidence="2 7" id="KW-0808">Transferase</keyword>
<dbReference type="PIRSF" id="PIRSF000535">
    <property type="entry name" value="1PFK/6PFK/LacC"/>
    <property type="match status" value="1"/>
</dbReference>
<dbReference type="PANTHER" id="PTHR46566">
    <property type="entry name" value="1-PHOSPHOFRUCTOKINASE-RELATED"/>
    <property type="match status" value="1"/>
</dbReference>
<evidence type="ECO:0000256" key="1">
    <source>
        <dbReference type="ARBA" id="ARBA00005380"/>
    </source>
</evidence>
<name>A0A1H9EZP3_9LACT</name>
<dbReference type="GO" id="GO:0005829">
    <property type="term" value="C:cytosol"/>
    <property type="evidence" value="ECO:0007669"/>
    <property type="project" value="TreeGrafter"/>
</dbReference>
<dbReference type="STRING" id="89093.SAMN04488558_10824"/>
<dbReference type="EMBL" id="FOEN01000008">
    <property type="protein sequence ID" value="SEQ31111.1"/>
    <property type="molecule type" value="Genomic_DNA"/>
</dbReference>
<comment type="similarity">
    <text evidence="7">Belongs to the carbohydrate kinase PfkB family. LacC subfamily.</text>
</comment>
<evidence type="ECO:0000256" key="3">
    <source>
        <dbReference type="ARBA" id="ARBA00022736"/>
    </source>
</evidence>
<keyword evidence="3 7" id="KW-0423">Lactose metabolism</keyword>
<evidence type="ECO:0000256" key="2">
    <source>
        <dbReference type="ARBA" id="ARBA00022679"/>
    </source>
</evidence>
<dbReference type="GO" id="GO:0005524">
    <property type="term" value="F:ATP binding"/>
    <property type="evidence" value="ECO:0007669"/>
    <property type="project" value="UniProtKB-KW"/>
</dbReference>
<comment type="pathway">
    <text evidence="7">Carbohydrate metabolism; D-tagatose 6-phosphate degradation; D-glyceraldehyde 3-phosphate and glycerone phosphate from D-tagatose 6-phosphate: step 1/2.</text>
</comment>
<dbReference type="InterPro" id="IPR002173">
    <property type="entry name" value="Carboh/pur_kinase_PfkB_CS"/>
</dbReference>
<dbReference type="GO" id="GO:0016052">
    <property type="term" value="P:carbohydrate catabolic process"/>
    <property type="evidence" value="ECO:0007669"/>
    <property type="project" value="UniProtKB-ARBA"/>
</dbReference>
<organism evidence="9 10">
    <name type="scientific">Ignavigranum ruoffiae</name>
    <dbReference type="NCBI Taxonomy" id="89093"/>
    <lineage>
        <taxon>Bacteria</taxon>
        <taxon>Bacillati</taxon>
        <taxon>Bacillota</taxon>
        <taxon>Bacilli</taxon>
        <taxon>Lactobacillales</taxon>
        <taxon>Aerococcaceae</taxon>
        <taxon>Ignavigranum</taxon>
    </lineage>
</organism>
<evidence type="ECO:0000313" key="10">
    <source>
        <dbReference type="Proteomes" id="UP000198833"/>
    </source>
</evidence>
<dbReference type="Pfam" id="PF00294">
    <property type="entry name" value="PfkB"/>
    <property type="match status" value="1"/>
</dbReference>
<dbReference type="FunFam" id="3.40.1190.20:FF:000001">
    <property type="entry name" value="Phosphofructokinase"/>
    <property type="match status" value="1"/>
</dbReference>
<keyword evidence="4 7" id="KW-0547">Nucleotide-binding</keyword>
<dbReference type="InterPro" id="IPR017583">
    <property type="entry name" value="Tagatose/fructose_Pkinase"/>
</dbReference>
<protein>
    <recommendedName>
        <fullName evidence="7">Tagatose-6-phosphate kinase</fullName>
        <ecNumber evidence="7">2.7.1.144</ecNumber>
    </recommendedName>
</protein>
<comment type="catalytic activity">
    <reaction evidence="7">
        <text>D-tagatofuranose 6-phosphate + ATP = D-tagatofuranose 1,6-bisphosphate + ADP + H(+)</text>
        <dbReference type="Rhea" id="RHEA:12420"/>
        <dbReference type="ChEBI" id="CHEBI:15378"/>
        <dbReference type="ChEBI" id="CHEBI:30616"/>
        <dbReference type="ChEBI" id="CHEBI:58694"/>
        <dbReference type="ChEBI" id="CHEBI:58695"/>
        <dbReference type="ChEBI" id="CHEBI:456216"/>
        <dbReference type="EC" id="2.7.1.144"/>
    </reaction>
</comment>
<proteinExistence type="inferred from homology"/>
<dbReference type="OrthoDB" id="9801219at2"/>
<dbReference type="GO" id="GO:0005988">
    <property type="term" value="P:lactose metabolic process"/>
    <property type="evidence" value="ECO:0007669"/>
    <property type="project" value="UniProtKB-KW"/>
</dbReference>
<dbReference type="GO" id="GO:0008443">
    <property type="term" value="F:phosphofructokinase activity"/>
    <property type="evidence" value="ECO:0007669"/>
    <property type="project" value="TreeGrafter"/>
</dbReference>
<dbReference type="CDD" id="cd01164">
    <property type="entry name" value="FruK_PfkB_like"/>
    <property type="match status" value="1"/>
</dbReference>
<evidence type="ECO:0000256" key="6">
    <source>
        <dbReference type="ARBA" id="ARBA00022840"/>
    </source>
</evidence>
<keyword evidence="10" id="KW-1185">Reference proteome</keyword>
<keyword evidence="6 7" id="KW-0067">ATP-binding</keyword>
<dbReference type="PROSITE" id="PS00584">
    <property type="entry name" value="PFKB_KINASES_2"/>
    <property type="match status" value="1"/>
</dbReference>
<accession>A0A1H9EZP3</accession>
<reference evidence="9 10" key="1">
    <citation type="submission" date="2016-10" db="EMBL/GenBank/DDBJ databases">
        <authorList>
            <person name="de Groot N.N."/>
        </authorList>
    </citation>
    <scope>NUCLEOTIDE SEQUENCE [LARGE SCALE GENOMIC DNA]</scope>
    <source>
        <strain evidence="9 10">DSM 15695</strain>
    </source>
</reference>
<dbReference type="GO" id="GO:0044281">
    <property type="term" value="P:small molecule metabolic process"/>
    <property type="evidence" value="ECO:0007669"/>
    <property type="project" value="UniProtKB-ARBA"/>
</dbReference>
<dbReference type="PANTHER" id="PTHR46566:SF5">
    <property type="entry name" value="1-PHOSPHOFRUCTOKINASE"/>
    <property type="match status" value="1"/>
</dbReference>
<evidence type="ECO:0000256" key="4">
    <source>
        <dbReference type="ARBA" id="ARBA00022741"/>
    </source>
</evidence>
<dbReference type="EC" id="2.7.1.144" evidence="7"/>